<dbReference type="AlphaFoldDB" id="A0A5S6Q9C4"/>
<feature type="signal peptide" evidence="1">
    <location>
        <begin position="1"/>
        <end position="21"/>
    </location>
</feature>
<evidence type="ECO:0000256" key="1">
    <source>
        <dbReference type="SAM" id="SignalP"/>
    </source>
</evidence>
<keyword evidence="1" id="KW-0732">Signal</keyword>
<reference evidence="3" key="1">
    <citation type="submission" date="2019-12" db="UniProtKB">
        <authorList>
            <consortium name="WormBaseParasite"/>
        </authorList>
    </citation>
    <scope>IDENTIFICATION</scope>
</reference>
<evidence type="ECO:0000313" key="2">
    <source>
        <dbReference type="Proteomes" id="UP000046395"/>
    </source>
</evidence>
<organism evidence="2 3">
    <name type="scientific">Trichuris muris</name>
    <name type="common">Mouse whipworm</name>
    <dbReference type="NCBI Taxonomy" id="70415"/>
    <lineage>
        <taxon>Eukaryota</taxon>
        <taxon>Metazoa</taxon>
        <taxon>Ecdysozoa</taxon>
        <taxon>Nematoda</taxon>
        <taxon>Enoplea</taxon>
        <taxon>Dorylaimia</taxon>
        <taxon>Trichinellida</taxon>
        <taxon>Trichuridae</taxon>
        <taxon>Trichuris</taxon>
    </lineage>
</organism>
<dbReference type="Proteomes" id="UP000046395">
    <property type="component" value="Unassembled WGS sequence"/>
</dbReference>
<keyword evidence="2" id="KW-1185">Reference proteome</keyword>
<name>A0A5S6Q9C4_TRIMR</name>
<protein>
    <submittedName>
        <fullName evidence="3">SXP/RAL-2 family protein Ani s 5-like cation-binding domain-containing protein</fullName>
    </submittedName>
</protein>
<evidence type="ECO:0000313" key="3">
    <source>
        <dbReference type="WBParaSite" id="TMUE_1000003680.1"/>
    </source>
</evidence>
<sequence length="157" mass="15758">MGTFPATCAFYLAVFIVSAKGANIGAGGGIDLPFLQRIPGLQNLISDPTIGRGIQTGFNTQPGNRGFGVSGGRNILGLFGTQRGIGGGADGQGGYSGGVGNNWSVMRGLVSGGRGVGGHFDPAKGTFGISSNTGVAPFFGTNRGINFDFGDLLRNGG</sequence>
<accession>A0A5S6Q9C4</accession>
<dbReference type="WBParaSite" id="TMUE_1000003680.1">
    <property type="protein sequence ID" value="TMUE_1000003680.1"/>
    <property type="gene ID" value="WBGene00287666"/>
</dbReference>
<feature type="chain" id="PRO_5024384914" evidence="1">
    <location>
        <begin position="22"/>
        <end position="157"/>
    </location>
</feature>
<proteinExistence type="predicted"/>